<evidence type="ECO:0000256" key="7">
    <source>
        <dbReference type="ARBA" id="ARBA00023065"/>
    </source>
</evidence>
<evidence type="ECO:0000256" key="6">
    <source>
        <dbReference type="ARBA" id="ARBA00022989"/>
    </source>
</evidence>
<evidence type="ECO:0000256" key="4">
    <source>
        <dbReference type="ARBA" id="ARBA00022692"/>
    </source>
</evidence>
<accession>A0A8J2J4C5</accession>
<protein>
    <recommendedName>
        <fullName evidence="11">Ion transport domain-containing protein</fullName>
    </recommendedName>
</protein>
<evidence type="ECO:0000256" key="9">
    <source>
        <dbReference type="ARBA" id="ARBA00023303"/>
    </source>
</evidence>
<evidence type="ECO:0000313" key="13">
    <source>
        <dbReference type="Proteomes" id="UP000693738"/>
    </source>
</evidence>
<dbReference type="EMBL" id="CAJSTJ010000152">
    <property type="protein sequence ID" value="CAG7563104.1"/>
    <property type="molecule type" value="Genomic_DNA"/>
</dbReference>
<evidence type="ECO:0000256" key="2">
    <source>
        <dbReference type="ARBA" id="ARBA00022448"/>
    </source>
</evidence>
<keyword evidence="2" id="KW-0813">Transport</keyword>
<evidence type="ECO:0000256" key="5">
    <source>
        <dbReference type="ARBA" id="ARBA00022882"/>
    </source>
</evidence>
<feature type="transmembrane region" description="Helical" evidence="10">
    <location>
        <begin position="108"/>
        <end position="128"/>
    </location>
</feature>
<dbReference type="InterPro" id="IPR031846">
    <property type="entry name" value="Hvcn1"/>
</dbReference>
<name>A0A8J2J4C5_FUSEQ</name>
<dbReference type="AlphaFoldDB" id="A0A8J2J4C5"/>
<dbReference type="Pfam" id="PF00520">
    <property type="entry name" value="Ion_trans"/>
    <property type="match status" value="1"/>
</dbReference>
<comment type="caution">
    <text evidence="12">The sequence shown here is derived from an EMBL/GenBank/DDBJ whole genome shotgun (WGS) entry which is preliminary data.</text>
</comment>
<comment type="subcellular location">
    <subcellularLocation>
        <location evidence="1">Cell membrane</location>
        <topology evidence="1">Multi-pass membrane protein</topology>
    </subcellularLocation>
</comment>
<evidence type="ECO:0000256" key="3">
    <source>
        <dbReference type="ARBA" id="ARBA00022475"/>
    </source>
</evidence>
<evidence type="ECO:0000256" key="10">
    <source>
        <dbReference type="SAM" id="Phobius"/>
    </source>
</evidence>
<feature type="transmembrane region" description="Helical" evidence="10">
    <location>
        <begin position="65"/>
        <end position="87"/>
    </location>
</feature>
<keyword evidence="9" id="KW-0407">Ion channel</keyword>
<organism evidence="12 13">
    <name type="scientific">Fusarium equiseti</name>
    <name type="common">Fusarium scirpi</name>
    <dbReference type="NCBI Taxonomy" id="61235"/>
    <lineage>
        <taxon>Eukaryota</taxon>
        <taxon>Fungi</taxon>
        <taxon>Dikarya</taxon>
        <taxon>Ascomycota</taxon>
        <taxon>Pezizomycotina</taxon>
        <taxon>Sordariomycetes</taxon>
        <taxon>Hypocreomycetidae</taxon>
        <taxon>Hypocreales</taxon>
        <taxon>Nectriaceae</taxon>
        <taxon>Fusarium</taxon>
        <taxon>Fusarium incarnatum-equiseti species complex</taxon>
    </lineage>
</organism>
<evidence type="ECO:0000256" key="8">
    <source>
        <dbReference type="ARBA" id="ARBA00023136"/>
    </source>
</evidence>
<keyword evidence="8 10" id="KW-0472">Membrane</keyword>
<evidence type="ECO:0000313" key="12">
    <source>
        <dbReference type="EMBL" id="CAG7563104.1"/>
    </source>
</evidence>
<proteinExistence type="predicted"/>
<dbReference type="GO" id="GO:0034702">
    <property type="term" value="C:monoatomic ion channel complex"/>
    <property type="evidence" value="ECO:0007669"/>
    <property type="project" value="UniProtKB-KW"/>
</dbReference>
<keyword evidence="7" id="KW-0406">Ion transport</keyword>
<keyword evidence="5" id="KW-0851">Voltage-gated channel</keyword>
<feature type="transmembrane region" description="Helical" evidence="10">
    <location>
        <begin position="134"/>
        <end position="154"/>
    </location>
</feature>
<evidence type="ECO:0000256" key="1">
    <source>
        <dbReference type="ARBA" id="ARBA00004651"/>
    </source>
</evidence>
<dbReference type="GO" id="GO:0030171">
    <property type="term" value="F:voltage-gated proton channel activity"/>
    <property type="evidence" value="ECO:0007669"/>
    <property type="project" value="InterPro"/>
</dbReference>
<keyword evidence="6 10" id="KW-1133">Transmembrane helix</keyword>
<sequence length="455" mass="52369">MASTGVEHRDSALEQQPLLRHHRKARLPALNLQHWQSHPFKGDQWSVRTTREATAQFLSSKAGHYSVLTLVSLDVLSMIADFVLNLFKCEQGRKGSDWDLALEILGSIALVFSCLFMLELIASVWAFGWKYFNSWFHCFDAFIVIAGFITDVALRGIIEEVASLIVVMRLWRVIKIIEEISLGAQEQNEKLNEMLAEFPRNRIMNHFTCRATWRGILGFPFWPLREILPAEWIAEPIYEMVVVKRFRSVWGIESGDGFKNWISWFPDLKNQGYAGVEIDITDRDAESLRQLRRKLDDAGLEATVLIHTAWAGYVGARPKDLTPDVHLDIYRQNLERAKILKPVKINAQSGGDYWSLDDSVYFYQKTLEIDKELGLTGFVTHIHARIGTTQSSQCPEPEHSIFKEEREFFERFWLRVVQARSQDSDVITFVPEYGSHGEVADSEGKRLQELFEDSL</sequence>
<dbReference type="InterPro" id="IPR005821">
    <property type="entry name" value="Ion_trans_dom"/>
</dbReference>
<dbReference type="PANTHER" id="PTHR46480">
    <property type="entry name" value="F20B24.22"/>
    <property type="match status" value="1"/>
</dbReference>
<keyword evidence="3" id="KW-1003">Cell membrane</keyword>
<dbReference type="Proteomes" id="UP000693738">
    <property type="component" value="Unassembled WGS sequence"/>
</dbReference>
<evidence type="ECO:0000259" key="11">
    <source>
        <dbReference type="Pfam" id="PF00520"/>
    </source>
</evidence>
<dbReference type="PANTHER" id="PTHR46480:SF1">
    <property type="entry name" value="VOLTAGE-GATED HYDROGEN CHANNEL 1"/>
    <property type="match status" value="1"/>
</dbReference>
<reference evidence="12" key="1">
    <citation type="submission" date="2021-05" db="EMBL/GenBank/DDBJ databases">
        <authorList>
            <person name="Khan N."/>
        </authorList>
    </citation>
    <scope>NUCLEOTIDE SEQUENCE</scope>
</reference>
<dbReference type="GO" id="GO:0005886">
    <property type="term" value="C:plasma membrane"/>
    <property type="evidence" value="ECO:0007669"/>
    <property type="project" value="UniProtKB-SubCell"/>
</dbReference>
<keyword evidence="4 10" id="KW-0812">Transmembrane</keyword>
<feature type="domain" description="Ion transport" evidence="11">
    <location>
        <begin position="75"/>
        <end position="178"/>
    </location>
</feature>
<gene>
    <name evidence="12" type="ORF">FEQUK3_LOCUS8809</name>
</gene>